<feature type="transmembrane region" description="Helical" evidence="1">
    <location>
        <begin position="82"/>
        <end position="105"/>
    </location>
</feature>
<feature type="transmembrane region" description="Helical" evidence="1">
    <location>
        <begin position="29"/>
        <end position="50"/>
    </location>
</feature>
<dbReference type="EMBL" id="CP001643">
    <property type="protein sequence ID" value="ACU84468.1"/>
    <property type="molecule type" value="Genomic_DNA"/>
</dbReference>
<gene>
    <name evidence="2" type="ordered locus">Bfae_06020</name>
</gene>
<keyword evidence="3" id="KW-1185">Reference proteome</keyword>
<feature type="transmembrane region" description="Helical" evidence="1">
    <location>
        <begin position="187"/>
        <end position="208"/>
    </location>
</feature>
<sequence>MSETAEHSPEQPVDYSVEKQLARTVTVTLGWWAHGAVRLVLAVAMLYYGYAKLVLGQFGVADMGDALIAQGEMSPMGVLWRMVAFSPLFQVLAGLAEWGAAIALLWRRSVPLGAVLSAGSMALVFVLNLGYDVPVKQLSLALLVMSLLVLIPWMPRLARAFLGRGEIPRGPLPTLVPWRPLARITNIAGPIAGIVLVVLVGVGVSQMYPPRTVDDAAPAGVWRVAEDTAEPAAQLSEDERWAALAFGEVRYGEESMAQLRRADGELLTGAWTRGQDGTVDLHLRPLREEGMPLTEHLGDEALELTLTIEEQGDGTLHVTGEGQDLVLAPDESGSVVYERGFSWGARPDDPFNR</sequence>
<dbReference type="OrthoDB" id="102112at2"/>
<dbReference type="KEGG" id="bfa:Bfae_06020"/>
<feature type="transmembrane region" description="Helical" evidence="1">
    <location>
        <begin position="112"/>
        <end position="131"/>
    </location>
</feature>
<proteinExistence type="predicted"/>
<dbReference type="STRING" id="446465.Bfae_06020"/>
<evidence type="ECO:0000313" key="3">
    <source>
        <dbReference type="Proteomes" id="UP000001919"/>
    </source>
</evidence>
<keyword evidence="1" id="KW-0812">Transmembrane</keyword>
<dbReference type="AlphaFoldDB" id="C7MI42"/>
<dbReference type="PATRIC" id="fig|446465.5.peg.590"/>
<feature type="transmembrane region" description="Helical" evidence="1">
    <location>
        <begin position="137"/>
        <end position="154"/>
    </location>
</feature>
<dbReference type="eggNOG" id="ENOG502Z815">
    <property type="taxonomic scope" value="Bacteria"/>
</dbReference>
<evidence type="ECO:0000256" key="1">
    <source>
        <dbReference type="SAM" id="Phobius"/>
    </source>
</evidence>
<accession>C7MI42</accession>
<dbReference type="Proteomes" id="UP000001919">
    <property type="component" value="Chromosome"/>
</dbReference>
<organism evidence="2 3">
    <name type="scientific">Brachybacterium faecium (strain ATCC 43885 / DSM 4810 / JCM 11609 / LMG 19847 / NBRC 14762 / NCIMB 9860 / 6-10)</name>
    <dbReference type="NCBI Taxonomy" id="446465"/>
    <lineage>
        <taxon>Bacteria</taxon>
        <taxon>Bacillati</taxon>
        <taxon>Actinomycetota</taxon>
        <taxon>Actinomycetes</taxon>
        <taxon>Micrococcales</taxon>
        <taxon>Dermabacteraceae</taxon>
        <taxon>Brachybacterium</taxon>
    </lineage>
</organism>
<keyword evidence="1" id="KW-0472">Membrane</keyword>
<evidence type="ECO:0008006" key="4">
    <source>
        <dbReference type="Google" id="ProtNLM"/>
    </source>
</evidence>
<protein>
    <recommendedName>
        <fullName evidence="4">DoxX family protein</fullName>
    </recommendedName>
</protein>
<dbReference type="HOGENOM" id="CLU_769095_0_0_11"/>
<name>C7MI42_BRAFD</name>
<reference evidence="2 3" key="1">
    <citation type="journal article" date="2009" name="Stand. Genomic Sci.">
        <title>Complete genome sequence of Brachybacterium faecium type strain (Schefferle 6-10).</title>
        <authorList>
            <person name="Lapidus A."/>
            <person name="Pukall R."/>
            <person name="Labuttii K."/>
            <person name="Copeland A."/>
            <person name="Del Rio T.G."/>
            <person name="Nolan M."/>
            <person name="Chen F."/>
            <person name="Lucas S."/>
            <person name="Tice H."/>
            <person name="Cheng J.F."/>
            <person name="Bruce D."/>
            <person name="Goodwin L."/>
            <person name="Pitluck S."/>
            <person name="Rohde M."/>
            <person name="Goker M."/>
            <person name="Pati A."/>
            <person name="Ivanova N."/>
            <person name="Mavrommatis K."/>
            <person name="Chen A."/>
            <person name="Palaniappan K."/>
            <person name="D'haeseleer P."/>
            <person name="Chain P."/>
            <person name="Bristow J."/>
            <person name="Eisen J.A."/>
            <person name="Markowitz V."/>
            <person name="Hugenholtz P."/>
            <person name="Kyrpides N.C."/>
            <person name="Klenk H.P."/>
        </authorList>
    </citation>
    <scope>NUCLEOTIDE SEQUENCE [LARGE SCALE GENOMIC DNA]</scope>
    <source>
        <strain evidence="3">ATCC 43885 / DSM 4810 / JCM 11609 / LMG 19847 / NBRC 14762 / NCIMB 9860 / 6-10</strain>
    </source>
</reference>
<evidence type="ECO:0000313" key="2">
    <source>
        <dbReference type="EMBL" id="ACU84468.1"/>
    </source>
</evidence>
<keyword evidence="1" id="KW-1133">Transmembrane helix</keyword>